<evidence type="ECO:0000256" key="2">
    <source>
        <dbReference type="ARBA" id="ARBA00004556"/>
    </source>
</evidence>
<keyword evidence="8" id="KW-0221">Differentiation</keyword>
<dbReference type="InterPro" id="IPR019355">
    <property type="entry name" value="Cell_cycle_regulator_Mat89Bb"/>
</dbReference>
<dbReference type="Pfam" id="PF10221">
    <property type="entry name" value="Mat89Bb"/>
    <property type="match status" value="1"/>
</dbReference>
<proteinExistence type="inferred from homology"/>
<evidence type="ECO:0000256" key="5">
    <source>
        <dbReference type="ARBA" id="ARBA00022490"/>
    </source>
</evidence>
<comment type="subcellular location">
    <subcellularLocation>
        <location evidence="2">Cytoplasm</location>
        <location evidence="2">Perinuclear region</location>
    </subcellularLocation>
    <subcellularLocation>
        <location evidence="1">Nucleus</location>
    </subcellularLocation>
</comment>
<evidence type="ECO:0000256" key="7">
    <source>
        <dbReference type="ARBA" id="ARBA00022776"/>
    </source>
</evidence>
<keyword evidence="12" id="KW-0469">Meiosis</keyword>
<accession>A0A182QM56</accession>
<evidence type="ECO:0000256" key="16">
    <source>
        <dbReference type="ARBA" id="ARBA00061603"/>
    </source>
</evidence>
<evidence type="ECO:0000256" key="12">
    <source>
        <dbReference type="ARBA" id="ARBA00023254"/>
    </source>
</evidence>
<evidence type="ECO:0000256" key="6">
    <source>
        <dbReference type="ARBA" id="ARBA00022618"/>
    </source>
</evidence>
<evidence type="ECO:0000256" key="17">
    <source>
        <dbReference type="ARBA" id="ARBA00065185"/>
    </source>
</evidence>
<reference evidence="20" key="2">
    <citation type="submission" date="2020-05" db="UniProtKB">
        <authorList>
            <consortium name="EnsemblMetazoa"/>
        </authorList>
    </citation>
    <scope>IDENTIFICATION</scope>
    <source>
        <strain evidence="20">FAR1</strain>
    </source>
</reference>
<dbReference type="AlphaFoldDB" id="A0A182QM56"/>
<evidence type="ECO:0000256" key="9">
    <source>
        <dbReference type="ARBA" id="ARBA00022871"/>
    </source>
</evidence>
<dbReference type="GO" id="GO:0051301">
    <property type="term" value="P:cell division"/>
    <property type="evidence" value="ECO:0007669"/>
    <property type="project" value="UniProtKB-KW"/>
</dbReference>
<feature type="coiled-coil region" evidence="18">
    <location>
        <begin position="14"/>
        <end position="95"/>
    </location>
</feature>
<evidence type="ECO:0000256" key="1">
    <source>
        <dbReference type="ARBA" id="ARBA00004123"/>
    </source>
</evidence>
<dbReference type="VEuPathDB" id="VectorBase:AFAF012963"/>
<dbReference type="EMBL" id="AXCN02001629">
    <property type="status" value="NOT_ANNOTATED_CDS"/>
    <property type="molecule type" value="Genomic_DNA"/>
</dbReference>
<keyword evidence="21" id="KW-1185">Reference proteome</keyword>
<dbReference type="PANTHER" id="PTHR12955">
    <property type="entry name" value="SARCOMA ANTIGEN NY-SAR-95-RELATED"/>
    <property type="match status" value="1"/>
</dbReference>
<organism evidence="20 21">
    <name type="scientific">Anopheles farauti</name>
    <dbReference type="NCBI Taxonomy" id="69004"/>
    <lineage>
        <taxon>Eukaryota</taxon>
        <taxon>Metazoa</taxon>
        <taxon>Ecdysozoa</taxon>
        <taxon>Arthropoda</taxon>
        <taxon>Hexapoda</taxon>
        <taxon>Insecta</taxon>
        <taxon>Pterygota</taxon>
        <taxon>Neoptera</taxon>
        <taxon>Endopterygota</taxon>
        <taxon>Diptera</taxon>
        <taxon>Nematocera</taxon>
        <taxon>Culicoidea</taxon>
        <taxon>Culicidae</taxon>
        <taxon>Anophelinae</taxon>
        <taxon>Anopheles</taxon>
    </lineage>
</organism>
<comment type="subunit">
    <text evidence="17">Belongs to the multiprotein complex Integrator, at least composed of IntS1, IntS2, IntS3, IntS4, omd/IntS5, IntS6, defl/IntS7, IntS8, IntS9, IntS10, IntS11, IntS12, asun/IntS13, IntS14 and IntS15. The core complex associates with protein phosphatase 2A subunits mts/PP2A and Pp2A-29B, to form the Integrator-PP2A (INTAC) complex.</text>
</comment>
<evidence type="ECO:0000256" key="18">
    <source>
        <dbReference type="SAM" id="Coils"/>
    </source>
</evidence>
<keyword evidence="7" id="KW-0498">Mitosis</keyword>
<keyword evidence="11" id="KW-0539">Nucleus</keyword>
<keyword evidence="5" id="KW-0963">Cytoplasm</keyword>
<dbReference type="GO" id="GO:0051642">
    <property type="term" value="P:centrosome localization"/>
    <property type="evidence" value="ECO:0007669"/>
    <property type="project" value="TreeGrafter"/>
</dbReference>
<evidence type="ECO:0000256" key="15">
    <source>
        <dbReference type="ARBA" id="ARBA00032585"/>
    </source>
</evidence>
<name>A0A182QM56_9DIPT</name>
<evidence type="ECO:0000313" key="21">
    <source>
        <dbReference type="Proteomes" id="UP000075886"/>
    </source>
</evidence>
<feature type="compositionally biased region" description="Low complexity" evidence="19">
    <location>
        <begin position="702"/>
        <end position="727"/>
    </location>
</feature>
<dbReference type="GO" id="GO:0007283">
    <property type="term" value="P:spermatogenesis"/>
    <property type="evidence" value="ECO:0007669"/>
    <property type="project" value="UniProtKB-KW"/>
</dbReference>
<evidence type="ECO:0000256" key="11">
    <source>
        <dbReference type="ARBA" id="ARBA00023242"/>
    </source>
</evidence>
<comment type="similarity">
    <text evidence="16">Belongs to the Integrator subunit 13 family.</text>
</comment>
<protein>
    <recommendedName>
        <fullName evidence="3">Protein asunder</fullName>
    </recommendedName>
    <alternativeName>
        <fullName evidence="15">Cell cycle regulator Mat89Bb</fullName>
    </alternativeName>
    <alternativeName>
        <fullName evidence="14">Set apart in position or space protein</fullName>
    </alternativeName>
</protein>
<dbReference type="GO" id="GO:0030154">
    <property type="term" value="P:cell differentiation"/>
    <property type="evidence" value="ECO:0007669"/>
    <property type="project" value="UniProtKB-KW"/>
</dbReference>
<evidence type="ECO:0000256" key="10">
    <source>
        <dbReference type="ARBA" id="ARBA00023054"/>
    </source>
</evidence>
<evidence type="ECO:0000313" key="20">
    <source>
        <dbReference type="EnsemblMetazoa" id="AFAF012963-PA"/>
    </source>
</evidence>
<evidence type="ECO:0000256" key="13">
    <source>
        <dbReference type="ARBA" id="ARBA00023306"/>
    </source>
</evidence>
<dbReference type="STRING" id="69004.A0A182QM56"/>
<keyword evidence="6" id="KW-0132">Cell division</keyword>
<evidence type="ECO:0000256" key="3">
    <source>
        <dbReference type="ARBA" id="ARBA00020501"/>
    </source>
</evidence>
<sequence length="811" mass="89322">MDFNFAVHTYDALIATLNAESATMQTKITEAERAIHTLEQQWQELQLEHERSQLLLEKANEEMASTGNAGRVSLKETLSHQILEQETTMKRLAEEKTKLLGSKNDRAQQLAMWSDLKKLFEVKIRCLHESKQRGPGGTLSSKIPVPPISKSLWTCAVEASVEYCRIAYDLFPVGKLIRFVVSDTAAHIVNTWNTNTQSLTHIMNAMSMVGVPPRQTQASDYSVIHGLRAAIEALAEPTELQKEQLVAHTGKSDSFKLVNRGRVICITSARDDASMKSLEDIFRTVLVQQNSISAGHKEYINIDQCHLVIINLYPANMESMVSNRALIDISPILMSEIHSNKANKISNKLTHLILPHFDLASTTVTGIPMKEEQNASSSANYDVEIFHGRTAHSVFLGTELVLPHSLKEGSDYETVTLKWCTPRSCGSSEMQPCLAQCRVTPVDVTSRPSSCLINFLLSGRSVLLEMPKKSGGKITSHLLSAHGGEIFIHSLNTARSCLEDPPSISEGGGGRVTDYRIKDFGLLMQQHRLLPLKPLPERQADENLQKMRSKLARNSRYWPLTLGRTVLYNVRQFVEPVLVLTQKPELTEDEKMLCLKSIYNLSQLEERQETLALPNMGHRLKGNKKEEQYRLLWSELETIVNCNGSSPGHKAIVSCIRECRRMYPNADGSDPYDKSHGTEGNVSDAHRASVIRATTDSPMSPPHSMAGSSSSSSAANASGGTDAASTSVTLGSGSTALQLGARAAMGGSKKNYGAGGRSLLDMLATTERTISQKRIDFSGRLCTPQGQIAKLYTHIGSKDSENSQGRAADVK</sequence>
<evidence type="ECO:0000256" key="14">
    <source>
        <dbReference type="ARBA" id="ARBA00030658"/>
    </source>
</evidence>
<dbReference type="Proteomes" id="UP000075886">
    <property type="component" value="Unassembled WGS sequence"/>
</dbReference>
<dbReference type="GO" id="GO:0051321">
    <property type="term" value="P:meiotic cell cycle"/>
    <property type="evidence" value="ECO:0007669"/>
    <property type="project" value="UniProtKB-KW"/>
</dbReference>
<keyword evidence="10 18" id="KW-0175">Coiled coil</keyword>
<keyword evidence="4" id="KW-0217">Developmental protein</keyword>
<dbReference type="EnsemblMetazoa" id="AFAF012963-RA">
    <property type="protein sequence ID" value="AFAF012963-PA"/>
    <property type="gene ID" value="AFAF012963"/>
</dbReference>
<evidence type="ECO:0000256" key="4">
    <source>
        <dbReference type="ARBA" id="ARBA00022473"/>
    </source>
</evidence>
<dbReference type="PANTHER" id="PTHR12955:SF1">
    <property type="entry name" value="INTEGRATOR COMPLEX SUBUNIT 13"/>
    <property type="match status" value="1"/>
</dbReference>
<dbReference type="GO" id="GO:0032039">
    <property type="term" value="C:integrator complex"/>
    <property type="evidence" value="ECO:0007669"/>
    <property type="project" value="TreeGrafter"/>
</dbReference>
<dbReference type="GO" id="GO:0048471">
    <property type="term" value="C:perinuclear region of cytoplasm"/>
    <property type="evidence" value="ECO:0007669"/>
    <property type="project" value="UniProtKB-SubCell"/>
</dbReference>
<reference evidence="21" key="1">
    <citation type="submission" date="2014-01" db="EMBL/GenBank/DDBJ databases">
        <title>The Genome Sequence of Anopheles farauti FAR1 (V2).</title>
        <authorList>
            <consortium name="The Broad Institute Genomics Platform"/>
            <person name="Neafsey D.E."/>
            <person name="Besansky N."/>
            <person name="Howell P."/>
            <person name="Walton C."/>
            <person name="Young S.K."/>
            <person name="Zeng Q."/>
            <person name="Gargeya S."/>
            <person name="Fitzgerald M."/>
            <person name="Haas B."/>
            <person name="Abouelleil A."/>
            <person name="Allen A.W."/>
            <person name="Alvarado L."/>
            <person name="Arachchi H.M."/>
            <person name="Berlin A.M."/>
            <person name="Chapman S.B."/>
            <person name="Gainer-Dewar J."/>
            <person name="Goldberg J."/>
            <person name="Griggs A."/>
            <person name="Gujja S."/>
            <person name="Hansen M."/>
            <person name="Howarth C."/>
            <person name="Imamovic A."/>
            <person name="Ireland A."/>
            <person name="Larimer J."/>
            <person name="McCowan C."/>
            <person name="Murphy C."/>
            <person name="Pearson M."/>
            <person name="Poon T.W."/>
            <person name="Priest M."/>
            <person name="Roberts A."/>
            <person name="Saif S."/>
            <person name="Shea T."/>
            <person name="Sisk P."/>
            <person name="Sykes S."/>
            <person name="Wortman J."/>
            <person name="Nusbaum C."/>
            <person name="Birren B."/>
        </authorList>
    </citation>
    <scope>NUCLEOTIDE SEQUENCE [LARGE SCALE GENOMIC DNA]</scope>
    <source>
        <strain evidence="21">FAR1</strain>
    </source>
</reference>
<evidence type="ECO:0000256" key="8">
    <source>
        <dbReference type="ARBA" id="ARBA00022782"/>
    </source>
</evidence>
<evidence type="ECO:0000256" key="19">
    <source>
        <dbReference type="SAM" id="MobiDB-lite"/>
    </source>
</evidence>
<keyword evidence="9" id="KW-0744">Spermatogenesis</keyword>
<feature type="region of interest" description="Disordered" evidence="19">
    <location>
        <begin position="694"/>
        <end position="728"/>
    </location>
</feature>
<dbReference type="GO" id="GO:0007346">
    <property type="term" value="P:regulation of mitotic cell cycle"/>
    <property type="evidence" value="ECO:0007669"/>
    <property type="project" value="TreeGrafter"/>
</dbReference>
<keyword evidence="13" id="KW-0131">Cell cycle</keyword>